<keyword evidence="1" id="KW-0732">Signal</keyword>
<dbReference type="SUPFAM" id="SSF51604">
    <property type="entry name" value="Enolase C-terminal domain-like"/>
    <property type="match status" value="1"/>
</dbReference>
<dbReference type="AlphaFoldDB" id="A0A7X1B411"/>
<feature type="chain" id="PRO_5030920808" evidence="1">
    <location>
        <begin position="26"/>
        <end position="197"/>
    </location>
</feature>
<accession>A0A7X1B411</accession>
<dbReference type="EMBL" id="JACHVC010000006">
    <property type="protein sequence ID" value="MBC2605231.1"/>
    <property type="molecule type" value="Genomic_DNA"/>
</dbReference>
<dbReference type="Proteomes" id="UP000526501">
    <property type="component" value="Unassembled WGS sequence"/>
</dbReference>
<protein>
    <submittedName>
        <fullName evidence="2">Uncharacterized protein</fullName>
    </submittedName>
</protein>
<dbReference type="RefSeq" id="WP_185659118.1">
    <property type="nucleotide sequence ID" value="NZ_CAWPOO010000006.1"/>
</dbReference>
<comment type="caution">
    <text evidence="2">The sequence shown here is derived from an EMBL/GenBank/DDBJ whole genome shotgun (WGS) entry which is preliminary data.</text>
</comment>
<feature type="signal peptide" evidence="1">
    <location>
        <begin position="1"/>
        <end position="25"/>
    </location>
</feature>
<keyword evidence="3" id="KW-1185">Reference proteome</keyword>
<evidence type="ECO:0000313" key="2">
    <source>
        <dbReference type="EMBL" id="MBC2605231.1"/>
    </source>
</evidence>
<reference evidence="2 3" key="1">
    <citation type="submission" date="2020-07" db="EMBL/GenBank/DDBJ databases">
        <authorList>
            <person name="Feng X."/>
        </authorList>
    </citation>
    <scope>NUCLEOTIDE SEQUENCE [LARGE SCALE GENOMIC DNA]</scope>
    <source>
        <strain evidence="2 3">JCM23202</strain>
    </source>
</reference>
<evidence type="ECO:0000313" key="3">
    <source>
        <dbReference type="Proteomes" id="UP000526501"/>
    </source>
</evidence>
<dbReference type="InterPro" id="IPR036849">
    <property type="entry name" value="Enolase-like_C_sf"/>
</dbReference>
<sequence length="197" mass="22037">MKTRKLLCTAIALCVATGNALLLEAAPPKAIADMDKKELKIHKRDYKKYAFETQINKDRSTGITWLESPQVAHPSTPAMAHYFRVAFRDGKPVAHQLIVAKLHQGMTEYDRKSMDYTSARIGDRVLPTEAGDPQRNPAYDQLTQISSITITPEILKSHADTGIDLWVKNTFGETEVPIHASLVTAFLSRYEKLASKK</sequence>
<evidence type="ECO:0000256" key="1">
    <source>
        <dbReference type="SAM" id="SignalP"/>
    </source>
</evidence>
<organism evidence="2 3">
    <name type="scientific">Pelagicoccus albus</name>
    <dbReference type="NCBI Taxonomy" id="415222"/>
    <lineage>
        <taxon>Bacteria</taxon>
        <taxon>Pseudomonadati</taxon>
        <taxon>Verrucomicrobiota</taxon>
        <taxon>Opitutia</taxon>
        <taxon>Puniceicoccales</taxon>
        <taxon>Pelagicoccaceae</taxon>
        <taxon>Pelagicoccus</taxon>
    </lineage>
</organism>
<proteinExistence type="predicted"/>
<gene>
    <name evidence="2" type="ORF">H5P27_04160</name>
</gene>
<name>A0A7X1B411_9BACT</name>